<dbReference type="PROSITE" id="PS50304">
    <property type="entry name" value="TUDOR"/>
    <property type="match status" value="2"/>
</dbReference>
<dbReference type="SMART" id="SM00333">
    <property type="entry name" value="TUDOR"/>
    <property type="match status" value="3"/>
</dbReference>
<protein>
    <recommendedName>
        <fullName evidence="2">Tudor domain-containing protein</fullName>
    </recommendedName>
</protein>
<dbReference type="AlphaFoldDB" id="A0A8S2LNT0"/>
<evidence type="ECO:0000313" key="4">
    <source>
        <dbReference type="Proteomes" id="UP000681967"/>
    </source>
</evidence>
<dbReference type="Pfam" id="PF00567">
    <property type="entry name" value="TUDOR"/>
    <property type="match status" value="3"/>
</dbReference>
<reference evidence="3" key="1">
    <citation type="submission" date="2021-02" db="EMBL/GenBank/DDBJ databases">
        <authorList>
            <person name="Nowell W R."/>
        </authorList>
    </citation>
    <scope>NUCLEOTIDE SEQUENCE</scope>
</reference>
<gene>
    <name evidence="3" type="ORF">BYL167_LOCUS9266</name>
</gene>
<dbReference type="FunFam" id="2.30.30.140:FF:000018">
    <property type="entry name" value="Serine/threonine-protein kinase 31"/>
    <property type="match status" value="1"/>
</dbReference>
<feature type="region of interest" description="Disordered" evidence="1">
    <location>
        <begin position="284"/>
        <end position="314"/>
    </location>
</feature>
<feature type="compositionally biased region" description="Polar residues" evidence="1">
    <location>
        <begin position="304"/>
        <end position="314"/>
    </location>
</feature>
<dbReference type="SUPFAM" id="SSF63748">
    <property type="entry name" value="Tudor/PWWP/MBT"/>
    <property type="match status" value="3"/>
</dbReference>
<dbReference type="EMBL" id="CAJOBH010002642">
    <property type="protein sequence ID" value="CAF3916526.1"/>
    <property type="molecule type" value="Genomic_DNA"/>
</dbReference>
<dbReference type="Proteomes" id="UP000681967">
    <property type="component" value="Unassembled WGS sequence"/>
</dbReference>
<evidence type="ECO:0000256" key="1">
    <source>
        <dbReference type="SAM" id="MobiDB-lite"/>
    </source>
</evidence>
<proteinExistence type="predicted"/>
<feature type="domain" description="Tudor" evidence="2">
    <location>
        <begin position="106"/>
        <end position="165"/>
    </location>
</feature>
<dbReference type="InterPro" id="IPR050621">
    <property type="entry name" value="Tudor_domain_containing"/>
</dbReference>
<evidence type="ECO:0000313" key="3">
    <source>
        <dbReference type="EMBL" id="CAF3916526.1"/>
    </source>
</evidence>
<name>A0A8S2LNT0_9BILA</name>
<dbReference type="InterPro" id="IPR002999">
    <property type="entry name" value="Tudor"/>
</dbReference>
<feature type="region of interest" description="Disordered" evidence="1">
    <location>
        <begin position="668"/>
        <end position="701"/>
    </location>
</feature>
<feature type="compositionally biased region" description="Low complexity" evidence="1">
    <location>
        <begin position="670"/>
        <end position="683"/>
    </location>
</feature>
<dbReference type="InterPro" id="IPR035437">
    <property type="entry name" value="SNase_OB-fold_sf"/>
</dbReference>
<accession>A0A8S2LNT0</accession>
<comment type="caution">
    <text evidence="3">The sequence shown here is derived from an EMBL/GenBank/DDBJ whole genome shotgun (WGS) entry which is preliminary data.</text>
</comment>
<dbReference type="Gene3D" id="2.30.30.140">
    <property type="match status" value="3"/>
</dbReference>
<sequence length="750" mass="85735">MAYFRNNTLSAQNIFNVFITPWELHNACSFNTKAIEHLVAFPPLPIVDIETVLLNVGEDFQALVSIAVNPSYFFVQNTLYTHDLERLAQSMNDYYSATDLSAVTYRPMEMSCCAARYSVDNRWYRARIKRYSSETTVELVYLDYGNNEERHITELRPLDPAFADLPAQAICGALELLPLNGDNNSSWTKKASFKFHEDTLTKPLDVRIIAQPTLQWPMYFVQLTIDEHTDVAETLISLRHGRRASLAEIVQIVGPRLDLNDYAAYNLPKEILDKAANIMIPTRQPNHAPIMPNAMKQDNRGRGKTSTNASGRISRASSIPPINLNLNDNIGSCTITSITSPSHFFIQLTEKNNFEQIYNNVNETYLERISCDRMTRLKNFSINALGVARNSRDQRFYRVQIINHDRERKALLVLCIDFGEYITVQESSIYELISEYQIYPPQAIKCSLAARYPEEIEPNQMLNDLHRNMADLYSTEQRRGISTATTYCRGQMVAVRYQSHWYRARVLEFKPTTNFAWVQFVDQGEIRELGTNTMRPLHSKFLDFPLQAYLCRLDGFDATYPWTTQDKDLFKKKVRDKIFYARKTHEPNLIQLVEFVDGALVSFDSFWNTLHHSRKSVEIPKPIQLNRHAPSTVTNPRQAFLPMATNEAPVRNLQPVVAGLVNYGSGSEYSQTSSMMPKSSTTKRPSGVTIPPPPSTNRQPMQFISAGFKQPVDYAHLSPSEQLAQLQQQGGHRIQSTGGYSINKNFRQQQ</sequence>
<organism evidence="3 4">
    <name type="scientific">Rotaria magnacalcarata</name>
    <dbReference type="NCBI Taxonomy" id="392030"/>
    <lineage>
        <taxon>Eukaryota</taxon>
        <taxon>Metazoa</taxon>
        <taxon>Spiralia</taxon>
        <taxon>Gnathifera</taxon>
        <taxon>Rotifera</taxon>
        <taxon>Eurotatoria</taxon>
        <taxon>Bdelloidea</taxon>
        <taxon>Philodinida</taxon>
        <taxon>Philodinidae</taxon>
        <taxon>Rotaria</taxon>
    </lineage>
</organism>
<dbReference type="Gene3D" id="2.40.50.90">
    <property type="match status" value="3"/>
</dbReference>
<dbReference type="PANTHER" id="PTHR22948">
    <property type="entry name" value="TUDOR DOMAIN CONTAINING PROTEIN"/>
    <property type="match status" value="1"/>
</dbReference>
<feature type="domain" description="Tudor" evidence="2">
    <location>
        <begin position="379"/>
        <end position="439"/>
    </location>
</feature>
<dbReference type="PANTHER" id="PTHR22948:SF29">
    <property type="entry name" value="FI02030P-RELATED"/>
    <property type="match status" value="1"/>
</dbReference>
<feature type="region of interest" description="Disordered" evidence="1">
    <location>
        <begin position="729"/>
        <end position="750"/>
    </location>
</feature>
<evidence type="ECO:0000259" key="2">
    <source>
        <dbReference type="PROSITE" id="PS50304"/>
    </source>
</evidence>